<evidence type="ECO:0000313" key="1">
    <source>
        <dbReference type="EMBL" id="MBN3576637.1"/>
    </source>
</evidence>
<comment type="caution">
    <text evidence="1">The sequence shown here is derived from an EMBL/GenBank/DDBJ whole genome shotgun (WGS) entry which is preliminary data.</text>
</comment>
<dbReference type="GeneID" id="88754722"/>
<organism evidence="1 2">
    <name type="scientific">Vibrio neptunius</name>
    <dbReference type="NCBI Taxonomy" id="170651"/>
    <lineage>
        <taxon>Bacteria</taxon>
        <taxon>Pseudomonadati</taxon>
        <taxon>Pseudomonadota</taxon>
        <taxon>Gammaproteobacteria</taxon>
        <taxon>Vibrionales</taxon>
        <taxon>Vibrionaceae</taxon>
        <taxon>Vibrio</taxon>
    </lineage>
</organism>
<name>A0ABS3A166_9VIBR</name>
<gene>
    <name evidence="1" type="ORF">JYA62_03000</name>
</gene>
<keyword evidence="2" id="KW-1185">Reference proteome</keyword>
<dbReference type="EMBL" id="JAFHLB010000002">
    <property type="protein sequence ID" value="MBN3576637.1"/>
    <property type="molecule type" value="Genomic_DNA"/>
</dbReference>
<accession>A0ABS3A166</accession>
<dbReference type="RefSeq" id="WP_045973529.1">
    <property type="nucleotide sequence ID" value="NZ_CAWMDY010000001.1"/>
</dbReference>
<evidence type="ECO:0000313" key="2">
    <source>
        <dbReference type="Proteomes" id="UP000779070"/>
    </source>
</evidence>
<reference evidence="1 2" key="1">
    <citation type="submission" date="2021-02" db="EMBL/GenBank/DDBJ databases">
        <title>Draft Genome Sequences of 5 Vibrio neptunius Strains Isolated From of Bivalve Hatcheries.</title>
        <authorList>
            <person name="Galvis F."/>
            <person name="Barja J.L."/>
            <person name="Lemos M.L."/>
            <person name="Balado M."/>
        </authorList>
    </citation>
    <scope>NUCLEOTIDE SEQUENCE [LARGE SCALE GENOMIC DNA]</scope>
    <source>
        <strain evidence="1 2">PP-145.98</strain>
    </source>
</reference>
<sequence>MDLQITRNIEQLIALLRLPAIRVSDIIEIHQQPFGLRLEVQGDRLMLTSWLLACSSHNLENALKQNQPERFSGLPQRIFPIGQQLFISALCPKQFDAHQWFRLCQKQRQFLTQLGGGESLCQSQHVG</sequence>
<protein>
    <recommendedName>
        <fullName evidence="3">Type III secretion system protein SsaM</fullName>
    </recommendedName>
</protein>
<proteinExistence type="predicted"/>
<dbReference type="Proteomes" id="UP000779070">
    <property type="component" value="Unassembled WGS sequence"/>
</dbReference>
<evidence type="ECO:0008006" key="3">
    <source>
        <dbReference type="Google" id="ProtNLM"/>
    </source>
</evidence>